<dbReference type="EMBL" id="JH930470">
    <property type="protein sequence ID" value="EKM57488.1"/>
    <property type="molecule type" value="Genomic_DNA"/>
</dbReference>
<feature type="transmembrane region" description="Helical" evidence="2">
    <location>
        <begin position="52"/>
        <end position="73"/>
    </location>
</feature>
<reference evidence="3 4" key="1">
    <citation type="journal article" date="2012" name="BMC Genomics">
        <title>Comparative genomics of the white-rot fungi, Phanerochaete carnosa and P. chrysosporium, to elucidate the genetic basis of the distinct wood types they colonize.</title>
        <authorList>
            <person name="Suzuki H."/>
            <person name="MacDonald J."/>
            <person name="Syed K."/>
            <person name="Salamov A."/>
            <person name="Hori C."/>
            <person name="Aerts A."/>
            <person name="Henrissat B."/>
            <person name="Wiebenga A."/>
            <person name="vanKuyk P.A."/>
            <person name="Barry K."/>
            <person name="Lindquist E."/>
            <person name="LaButti K."/>
            <person name="Lapidus A."/>
            <person name="Lucas S."/>
            <person name="Coutinho P."/>
            <person name="Gong Y."/>
            <person name="Samejima M."/>
            <person name="Mahadevan R."/>
            <person name="Abou-Zaid M."/>
            <person name="de Vries R.P."/>
            <person name="Igarashi K."/>
            <person name="Yadav J.S."/>
            <person name="Grigoriev I.V."/>
            <person name="Master E.R."/>
        </authorList>
    </citation>
    <scope>NUCLEOTIDE SEQUENCE [LARGE SCALE GENOMIC DNA]</scope>
    <source>
        <strain evidence="3 4">HHB-10118-sp</strain>
    </source>
</reference>
<sequence>MTAESVSIKFPVTPRSSIVIATPSAVPVSSSTSTPGASGGSSGFFSKTGSPALVLAFLAVGIFAGGLLSMLFLRHIGILRRIRQRQLAVATEAAPPGPDDPVFMSRRSRRRKPLGEKPKLWEYIHNSGRRSRNAWDGFVPIAVSSMQPIKISLPGSQPAARPFSRSMHRRRLDAVGRWIRGLGPRAPAPPASSPSNNIGALHLTVAITMPSQQRPKAGERPSVPIYELGLVDIPWTTDKFEALTSSSPSDAVTSGTP</sequence>
<dbReference type="InParanoid" id="K5W0X9"/>
<dbReference type="HOGENOM" id="CLU_097608_0_0_1"/>
<accession>K5W0X9</accession>
<evidence type="ECO:0000313" key="4">
    <source>
        <dbReference type="Proteomes" id="UP000008370"/>
    </source>
</evidence>
<evidence type="ECO:0000313" key="3">
    <source>
        <dbReference type="EMBL" id="EKM57488.1"/>
    </source>
</evidence>
<keyword evidence="2" id="KW-0812">Transmembrane</keyword>
<evidence type="ECO:0000256" key="1">
    <source>
        <dbReference type="SAM" id="MobiDB-lite"/>
    </source>
</evidence>
<dbReference type="KEGG" id="pco:PHACADRAFT_251161"/>
<dbReference type="Proteomes" id="UP000008370">
    <property type="component" value="Unassembled WGS sequence"/>
</dbReference>
<dbReference type="OrthoDB" id="2755869at2759"/>
<name>K5W0X9_PHACS</name>
<gene>
    <name evidence="3" type="ORF">PHACADRAFT_251161</name>
</gene>
<feature type="region of interest" description="Disordered" evidence="1">
    <location>
        <begin position="91"/>
        <end position="111"/>
    </location>
</feature>
<keyword evidence="4" id="KW-1185">Reference proteome</keyword>
<dbReference type="RefSeq" id="XP_007392839.1">
    <property type="nucleotide sequence ID" value="XM_007392777.1"/>
</dbReference>
<dbReference type="GeneID" id="18915144"/>
<proteinExistence type="predicted"/>
<evidence type="ECO:0000256" key="2">
    <source>
        <dbReference type="SAM" id="Phobius"/>
    </source>
</evidence>
<organism evidence="3 4">
    <name type="scientific">Phanerochaete carnosa (strain HHB-10118-sp)</name>
    <name type="common">White-rot fungus</name>
    <name type="synonym">Peniophora carnosa</name>
    <dbReference type="NCBI Taxonomy" id="650164"/>
    <lineage>
        <taxon>Eukaryota</taxon>
        <taxon>Fungi</taxon>
        <taxon>Dikarya</taxon>
        <taxon>Basidiomycota</taxon>
        <taxon>Agaricomycotina</taxon>
        <taxon>Agaricomycetes</taxon>
        <taxon>Polyporales</taxon>
        <taxon>Phanerochaetaceae</taxon>
        <taxon>Phanerochaete</taxon>
    </lineage>
</organism>
<keyword evidence="2" id="KW-1133">Transmembrane helix</keyword>
<keyword evidence="2" id="KW-0472">Membrane</keyword>
<protein>
    <submittedName>
        <fullName evidence="3">Uncharacterized protein</fullName>
    </submittedName>
</protein>
<dbReference type="AlphaFoldDB" id="K5W0X9"/>